<evidence type="ECO:0000313" key="1">
    <source>
        <dbReference type="EMBL" id="MBO2454775.1"/>
    </source>
</evidence>
<dbReference type="GO" id="GO:0017128">
    <property type="term" value="F:phospholipid scramblase activity"/>
    <property type="evidence" value="ECO:0007669"/>
    <property type="project" value="InterPro"/>
</dbReference>
<dbReference type="InterPro" id="IPR025659">
    <property type="entry name" value="Tubby-like_C"/>
</dbReference>
<proteinExistence type="predicted"/>
<comment type="caution">
    <text evidence="1">The sequence shown here is derived from an EMBL/GenBank/DDBJ whole genome shotgun (WGS) entry which is preliminary data.</text>
</comment>
<reference evidence="1" key="1">
    <citation type="submission" date="2021-03" db="EMBL/GenBank/DDBJ databases">
        <authorList>
            <person name="Kanchanasin P."/>
            <person name="Saeng-In P."/>
            <person name="Phongsopitanun W."/>
            <person name="Yuki M."/>
            <person name="Kudo T."/>
            <person name="Ohkuma M."/>
            <person name="Tanasupawat S."/>
        </authorList>
    </citation>
    <scope>NUCLEOTIDE SEQUENCE</scope>
    <source>
        <strain evidence="1">GKU 128</strain>
    </source>
</reference>
<evidence type="ECO:0000313" key="2">
    <source>
        <dbReference type="Proteomes" id="UP000669179"/>
    </source>
</evidence>
<name>A0A939PM08_9ACTN</name>
<keyword evidence="2" id="KW-1185">Reference proteome</keyword>
<dbReference type="SUPFAM" id="SSF54518">
    <property type="entry name" value="Tubby C-terminal domain-like"/>
    <property type="match status" value="1"/>
</dbReference>
<dbReference type="Pfam" id="PF03803">
    <property type="entry name" value="Scramblase"/>
    <property type="match status" value="1"/>
</dbReference>
<dbReference type="EMBL" id="JAGEOJ010000029">
    <property type="protein sequence ID" value="MBO2454775.1"/>
    <property type="molecule type" value="Genomic_DNA"/>
</dbReference>
<dbReference type="InterPro" id="IPR005552">
    <property type="entry name" value="Scramblase"/>
</dbReference>
<evidence type="ECO:0008006" key="3">
    <source>
        <dbReference type="Google" id="ProtNLM"/>
    </source>
</evidence>
<gene>
    <name evidence="1" type="ORF">J4573_47340</name>
</gene>
<protein>
    <recommendedName>
        <fullName evidence="3">Scramblase</fullName>
    </recommendedName>
</protein>
<dbReference type="Proteomes" id="UP000669179">
    <property type="component" value="Unassembled WGS sequence"/>
</dbReference>
<dbReference type="AlphaFoldDB" id="A0A939PM08"/>
<sequence>MSDLFKTPVLKVEQPRRGPFAKSRYKVMDGEGTVLAVAAETGDHGRGETLRHMFPGKSDLDPRAVLLTDPEGTVPLLIVDKAGGRMLTSVRRPDGEMVGTFRTERIGRRYLLHDGADEKIGEVEVDLPRQNFTVVDLDGGRVAHVRKKWNGLATHLLTTADRYAVEITDPVPEPLRTMAAMTAIAMDMNLHESKDIT</sequence>
<organism evidence="1 2">
    <name type="scientific">Actinomadura barringtoniae</name>
    <dbReference type="NCBI Taxonomy" id="1427535"/>
    <lineage>
        <taxon>Bacteria</taxon>
        <taxon>Bacillati</taxon>
        <taxon>Actinomycetota</taxon>
        <taxon>Actinomycetes</taxon>
        <taxon>Streptosporangiales</taxon>
        <taxon>Thermomonosporaceae</taxon>
        <taxon>Actinomadura</taxon>
    </lineage>
</organism>
<dbReference type="RefSeq" id="WP_208263006.1">
    <property type="nucleotide sequence ID" value="NZ_JAGEOJ010000029.1"/>
</dbReference>
<accession>A0A939PM08</accession>